<dbReference type="GO" id="GO:0012505">
    <property type="term" value="C:endomembrane system"/>
    <property type="evidence" value="ECO:0007669"/>
    <property type="project" value="UniProtKB-SubCell"/>
</dbReference>
<gene>
    <name evidence="9" type="ORF">IB75_06525</name>
</gene>
<feature type="transmembrane region" description="Helical" evidence="6">
    <location>
        <begin position="120"/>
        <end position="138"/>
    </location>
</feature>
<dbReference type="GO" id="GO:0042773">
    <property type="term" value="P:ATP synthesis coupled electron transport"/>
    <property type="evidence" value="ECO:0007669"/>
    <property type="project" value="InterPro"/>
</dbReference>
<dbReference type="PANTHER" id="PTHR42829:SF2">
    <property type="entry name" value="NADH-UBIQUINONE OXIDOREDUCTASE CHAIN 5"/>
    <property type="match status" value="1"/>
</dbReference>
<keyword evidence="2 5" id="KW-0812">Transmembrane</keyword>
<feature type="transmembrane region" description="Helical" evidence="6">
    <location>
        <begin position="280"/>
        <end position="301"/>
    </location>
</feature>
<sequence>MLPELIVLPPFLAALFIGIGILSGRIAGEASERLTARITLYASGISLLAVLIAIFMKLQGLLAEHIVLGTWFESGNYRINISFIFDNLSLAMATTSIILSVMVIRFSINYMHREAGFHRFFLVLSLFAGAMLLLAIGGNAVLSFVGWEVAGVTSYLLIAYAYDRTVAANNATRAFITTRIGDIAFVTAIFFSFFWIGSFEWNDIANDAAELPRGEARVLALCFLLAAIAKSAQVPLAPWLARAIVGPTPSSAIFYGAVMVHAGIYLVLRSEPVFEHAPLVMVLMAIIGLLTAIYGFFCGLTQTDTKSALIFSTTAQVGLMFLEAGLGFWDLALWHLCAHAVFRGYQFLTSSSIMQQIKDNPPRPVPNFLEKRRWLYLASLQRLWLENLGDWIAVKPIQRLGSDLHYFDSRIVDSAAGLPIPKTSTAPTESAERRDYQADPEVIQVSGLGGRLIYALADLFYWFEDRLILRGIGEDIVRVGRHQLGSALNRFEALLSEPRFLVALIIAALLAAL</sequence>
<evidence type="ECO:0000256" key="6">
    <source>
        <dbReference type="SAM" id="Phobius"/>
    </source>
</evidence>
<feature type="transmembrane region" description="Helical" evidence="6">
    <location>
        <begin position="308"/>
        <end position="329"/>
    </location>
</feature>
<dbReference type="GO" id="GO:0015990">
    <property type="term" value="P:electron transport coupled proton transport"/>
    <property type="evidence" value="ECO:0007669"/>
    <property type="project" value="TreeGrafter"/>
</dbReference>
<dbReference type="Proteomes" id="UP000028839">
    <property type="component" value="Unassembled WGS sequence"/>
</dbReference>
<organism evidence="9 10">
    <name type="scientific">Nitrosococcus oceani C-27</name>
    <dbReference type="NCBI Taxonomy" id="314279"/>
    <lineage>
        <taxon>Bacteria</taxon>
        <taxon>Pseudomonadati</taxon>
        <taxon>Pseudomonadota</taxon>
        <taxon>Gammaproteobacteria</taxon>
        <taxon>Chromatiales</taxon>
        <taxon>Chromatiaceae</taxon>
        <taxon>Nitrosococcus</taxon>
    </lineage>
</organism>
<comment type="subcellular location">
    <subcellularLocation>
        <location evidence="1">Endomembrane system</location>
        <topology evidence="1">Multi-pass membrane protein</topology>
    </subcellularLocation>
    <subcellularLocation>
        <location evidence="5">Membrane</location>
        <topology evidence="5">Multi-pass membrane protein</topology>
    </subcellularLocation>
</comment>
<evidence type="ECO:0000259" key="7">
    <source>
        <dbReference type="Pfam" id="PF00361"/>
    </source>
</evidence>
<dbReference type="InterPro" id="IPR003945">
    <property type="entry name" value="NU5C-like"/>
</dbReference>
<dbReference type="AlphaFoldDB" id="A0A0E2Z300"/>
<dbReference type="GO" id="GO:0003954">
    <property type="term" value="F:NADH dehydrogenase activity"/>
    <property type="evidence" value="ECO:0007669"/>
    <property type="project" value="TreeGrafter"/>
</dbReference>
<dbReference type="EMBL" id="JPGN01000036">
    <property type="protein sequence ID" value="KFI19839.1"/>
    <property type="molecule type" value="Genomic_DNA"/>
</dbReference>
<dbReference type="GO" id="GO:0016020">
    <property type="term" value="C:membrane"/>
    <property type="evidence" value="ECO:0007669"/>
    <property type="project" value="UniProtKB-SubCell"/>
</dbReference>
<proteinExistence type="predicted"/>
<dbReference type="Pfam" id="PF00361">
    <property type="entry name" value="Proton_antipo_M"/>
    <property type="match status" value="1"/>
</dbReference>
<evidence type="ECO:0000256" key="3">
    <source>
        <dbReference type="ARBA" id="ARBA00022989"/>
    </source>
</evidence>
<comment type="caution">
    <text evidence="9">The sequence shown here is derived from an EMBL/GenBank/DDBJ whole genome shotgun (WGS) entry which is preliminary data.</text>
</comment>
<evidence type="ECO:0000256" key="2">
    <source>
        <dbReference type="ARBA" id="ARBA00022692"/>
    </source>
</evidence>
<feature type="transmembrane region" description="Helical" evidence="6">
    <location>
        <begin position="88"/>
        <end position="108"/>
    </location>
</feature>
<dbReference type="InterPro" id="IPR001516">
    <property type="entry name" value="Proton_antipo_N"/>
</dbReference>
<evidence type="ECO:0000313" key="9">
    <source>
        <dbReference type="EMBL" id="KFI19839.1"/>
    </source>
</evidence>
<feature type="domain" description="NADH:quinone oxidoreductase/Mrp antiporter transmembrane" evidence="7">
    <location>
        <begin position="140"/>
        <end position="356"/>
    </location>
</feature>
<feature type="transmembrane region" description="Helical" evidence="6">
    <location>
        <begin position="216"/>
        <end position="240"/>
    </location>
</feature>
<feature type="transmembrane region" description="Helical" evidence="6">
    <location>
        <begin position="144"/>
        <end position="162"/>
    </location>
</feature>
<feature type="transmembrane region" description="Helical" evidence="6">
    <location>
        <begin position="252"/>
        <end position="268"/>
    </location>
</feature>
<dbReference type="Pfam" id="PF00662">
    <property type="entry name" value="Proton_antipo_N"/>
    <property type="match status" value="1"/>
</dbReference>
<keyword evidence="4 6" id="KW-0472">Membrane</keyword>
<dbReference type="OrthoDB" id="9768329at2"/>
<name>A0A0E2Z300_9GAMM</name>
<dbReference type="PANTHER" id="PTHR42829">
    <property type="entry name" value="NADH-UBIQUINONE OXIDOREDUCTASE CHAIN 5"/>
    <property type="match status" value="1"/>
</dbReference>
<dbReference type="InterPro" id="IPR001750">
    <property type="entry name" value="ND/Mrp_TM"/>
</dbReference>
<evidence type="ECO:0000259" key="8">
    <source>
        <dbReference type="Pfam" id="PF00662"/>
    </source>
</evidence>
<feature type="transmembrane region" description="Helical" evidence="6">
    <location>
        <begin position="6"/>
        <end position="26"/>
    </location>
</feature>
<feature type="domain" description="NADH-Ubiquinone oxidoreductase (complex I) chain 5 N-terminal" evidence="8">
    <location>
        <begin position="71"/>
        <end position="121"/>
    </location>
</feature>
<evidence type="ECO:0000256" key="5">
    <source>
        <dbReference type="RuleBase" id="RU000320"/>
    </source>
</evidence>
<evidence type="ECO:0000313" key="10">
    <source>
        <dbReference type="Proteomes" id="UP000028839"/>
    </source>
</evidence>
<accession>A0A0E2Z300</accession>
<protein>
    <submittedName>
        <fullName evidence="9">NADH-ubiquinone oxidoreductase</fullName>
    </submittedName>
</protein>
<keyword evidence="3 6" id="KW-1133">Transmembrane helix</keyword>
<dbReference type="GO" id="GO:0008137">
    <property type="term" value="F:NADH dehydrogenase (ubiquinone) activity"/>
    <property type="evidence" value="ECO:0007669"/>
    <property type="project" value="InterPro"/>
</dbReference>
<dbReference type="PRINTS" id="PR01434">
    <property type="entry name" value="NADHDHGNASE5"/>
</dbReference>
<keyword evidence="9" id="KW-0830">Ubiquinone</keyword>
<evidence type="ECO:0000256" key="1">
    <source>
        <dbReference type="ARBA" id="ARBA00004127"/>
    </source>
</evidence>
<feature type="transmembrane region" description="Helical" evidence="6">
    <location>
        <begin position="174"/>
        <end position="196"/>
    </location>
</feature>
<evidence type="ECO:0000256" key="4">
    <source>
        <dbReference type="ARBA" id="ARBA00023136"/>
    </source>
</evidence>
<feature type="transmembrane region" description="Helical" evidence="6">
    <location>
        <begin position="38"/>
        <end position="56"/>
    </location>
</feature>
<dbReference type="HOGENOM" id="CLU_007100_0_4_6"/>
<reference evidence="9 10" key="1">
    <citation type="submission" date="2014-07" db="EMBL/GenBank/DDBJ databases">
        <title>Comparative analysis of Nitrosococcus oceani genome inventories of strains from Pacific and Atlantic gyres.</title>
        <authorList>
            <person name="Lim C.K."/>
            <person name="Wang L."/>
            <person name="Sayavedra-Soto L.A."/>
            <person name="Klotz M.G."/>
        </authorList>
    </citation>
    <scope>NUCLEOTIDE SEQUENCE [LARGE SCALE GENOMIC DNA]</scope>
    <source>
        <strain evidence="9 10">C-27</strain>
    </source>
</reference>